<feature type="compositionally biased region" description="Basic and acidic residues" evidence="1">
    <location>
        <begin position="140"/>
        <end position="150"/>
    </location>
</feature>
<evidence type="ECO:0000256" key="1">
    <source>
        <dbReference type="SAM" id="MobiDB-lite"/>
    </source>
</evidence>
<dbReference type="Pfam" id="PF00651">
    <property type="entry name" value="BTB"/>
    <property type="match status" value="1"/>
</dbReference>
<feature type="domain" description="BTB" evidence="2">
    <location>
        <begin position="43"/>
        <end position="112"/>
    </location>
</feature>
<comment type="caution">
    <text evidence="3">The sequence shown here is derived from an EMBL/GenBank/DDBJ whole genome shotgun (WGS) entry which is preliminary data.</text>
</comment>
<feature type="compositionally biased region" description="Polar residues" evidence="1">
    <location>
        <begin position="12"/>
        <end position="26"/>
    </location>
</feature>
<dbReference type="Gene3D" id="3.30.710.10">
    <property type="entry name" value="Potassium Channel Kv1.1, Chain A"/>
    <property type="match status" value="1"/>
</dbReference>
<dbReference type="PROSITE" id="PS50097">
    <property type="entry name" value="BTB"/>
    <property type="match status" value="1"/>
</dbReference>
<sequence>MAKDDTKAKKAGNNTTSNAQDIATGPTDSVYTVPTFDAILKSRPITFVVGANKTEFTAHAGVLTRVSDPIEVLLDGHMKEAKEGRVTWDDVDDETFVRFIQWAYTEDYSTAEPDILLDASNIQIGASAGSSTSKPQQAEKPLHSVQDRSVDTASQTTQGGVRSGDMAKQFTTSTDYALAYIDFEPRINSEGCEDYTKVFFCHAYLYIIADKYDITPLSELSMHKLYATLKAFKLYSSRVSNILSLAELVFENTCDGDKMRTMIVHYCACIVEDLTKCEKFHLTLQAYPDFSSALITKMTERLD</sequence>
<evidence type="ECO:0000313" key="3">
    <source>
        <dbReference type="EMBL" id="KAK8060642.1"/>
    </source>
</evidence>
<evidence type="ECO:0000259" key="2">
    <source>
        <dbReference type="PROSITE" id="PS50097"/>
    </source>
</evidence>
<dbReference type="PANTHER" id="PTHR47843">
    <property type="entry name" value="BTB DOMAIN-CONTAINING PROTEIN-RELATED"/>
    <property type="match status" value="1"/>
</dbReference>
<gene>
    <name evidence="3" type="ORF">PG996_010572</name>
</gene>
<keyword evidence="4" id="KW-1185">Reference proteome</keyword>
<evidence type="ECO:0000313" key="4">
    <source>
        <dbReference type="Proteomes" id="UP001446871"/>
    </source>
</evidence>
<feature type="compositionally biased region" description="Polar residues" evidence="1">
    <location>
        <begin position="127"/>
        <end position="136"/>
    </location>
</feature>
<feature type="compositionally biased region" description="Polar residues" evidence="1">
    <location>
        <begin position="151"/>
        <end position="160"/>
    </location>
</feature>
<dbReference type="PANTHER" id="PTHR47843:SF2">
    <property type="entry name" value="BTB DOMAIN-CONTAINING PROTEIN"/>
    <property type="match status" value="1"/>
</dbReference>
<dbReference type="InterPro" id="IPR011333">
    <property type="entry name" value="SKP1/BTB/POZ_sf"/>
</dbReference>
<protein>
    <recommendedName>
        <fullName evidence="2">BTB domain-containing protein</fullName>
    </recommendedName>
</protein>
<name>A0ABR1UNZ3_9PEZI</name>
<accession>A0ABR1UNZ3</accession>
<dbReference type="SUPFAM" id="SSF54695">
    <property type="entry name" value="POZ domain"/>
    <property type="match status" value="1"/>
</dbReference>
<dbReference type="Proteomes" id="UP001446871">
    <property type="component" value="Unassembled WGS sequence"/>
</dbReference>
<reference evidence="3 4" key="1">
    <citation type="submission" date="2023-01" db="EMBL/GenBank/DDBJ databases">
        <title>Analysis of 21 Apiospora genomes using comparative genomics revels a genus with tremendous synthesis potential of carbohydrate active enzymes and secondary metabolites.</title>
        <authorList>
            <person name="Sorensen T."/>
        </authorList>
    </citation>
    <scope>NUCLEOTIDE SEQUENCE [LARGE SCALE GENOMIC DNA]</scope>
    <source>
        <strain evidence="3 4">CBS 83171</strain>
    </source>
</reference>
<feature type="region of interest" description="Disordered" evidence="1">
    <location>
        <begin position="1"/>
        <end position="26"/>
    </location>
</feature>
<proteinExistence type="predicted"/>
<feature type="region of interest" description="Disordered" evidence="1">
    <location>
        <begin position="127"/>
        <end position="165"/>
    </location>
</feature>
<organism evidence="3 4">
    <name type="scientific">Apiospora saccharicola</name>
    <dbReference type="NCBI Taxonomy" id="335842"/>
    <lineage>
        <taxon>Eukaryota</taxon>
        <taxon>Fungi</taxon>
        <taxon>Dikarya</taxon>
        <taxon>Ascomycota</taxon>
        <taxon>Pezizomycotina</taxon>
        <taxon>Sordariomycetes</taxon>
        <taxon>Xylariomycetidae</taxon>
        <taxon>Amphisphaeriales</taxon>
        <taxon>Apiosporaceae</taxon>
        <taxon>Apiospora</taxon>
    </lineage>
</organism>
<dbReference type="EMBL" id="JAQQWM010000006">
    <property type="protein sequence ID" value="KAK8060642.1"/>
    <property type="molecule type" value="Genomic_DNA"/>
</dbReference>
<dbReference type="InterPro" id="IPR000210">
    <property type="entry name" value="BTB/POZ_dom"/>
</dbReference>